<evidence type="ECO:0000313" key="3">
    <source>
        <dbReference type="Proteomes" id="UP000002624"/>
    </source>
</evidence>
<protein>
    <submittedName>
        <fullName evidence="2">Uncharacterized protein</fullName>
    </submittedName>
</protein>
<proteinExistence type="predicted"/>
<name>C6HSX8_AJECH</name>
<dbReference type="OMA" id="YLWYANV"/>
<dbReference type="AlphaFoldDB" id="C6HSX8"/>
<keyword evidence="1" id="KW-0472">Membrane</keyword>
<sequence length="119" mass="13142">MRMKQHKAGTQQQDTLYLWYANVITSPPLGLFLTLALEDGKELTRRDKSEVYVRKNVASQKRGRVDACRTAAASATAVNVGMKIWGCVLESNARLFWAIQKMSGTVIALNVDTCGIVVP</sequence>
<accession>C6HSX8</accession>
<feature type="transmembrane region" description="Helical" evidence="1">
    <location>
        <begin position="17"/>
        <end position="37"/>
    </location>
</feature>
<dbReference type="EMBL" id="GG692439">
    <property type="protein sequence ID" value="EER36653.1"/>
    <property type="molecule type" value="Genomic_DNA"/>
</dbReference>
<dbReference type="Proteomes" id="UP000002624">
    <property type="component" value="Unassembled WGS sequence"/>
</dbReference>
<keyword evidence="1" id="KW-1133">Transmembrane helix</keyword>
<evidence type="ECO:0000313" key="2">
    <source>
        <dbReference type="EMBL" id="EER36653.1"/>
    </source>
</evidence>
<keyword evidence="1" id="KW-0812">Transmembrane</keyword>
<gene>
    <name evidence="2" type="ORF">HCDG_09309</name>
</gene>
<evidence type="ECO:0000256" key="1">
    <source>
        <dbReference type="SAM" id="Phobius"/>
    </source>
</evidence>
<reference evidence="3" key="1">
    <citation type="submission" date="2009-05" db="EMBL/GenBank/DDBJ databases">
        <title>The genome sequence of Ajellomyces capsulatus strain H143.</title>
        <authorList>
            <person name="Champion M."/>
            <person name="Cuomo C.A."/>
            <person name="Ma L.-J."/>
            <person name="Henn M.R."/>
            <person name="Sil A."/>
            <person name="Goldman B."/>
            <person name="Young S.K."/>
            <person name="Kodira C.D."/>
            <person name="Zeng Q."/>
            <person name="Koehrsen M."/>
            <person name="Alvarado L."/>
            <person name="Berlin A.M."/>
            <person name="Borenstein D."/>
            <person name="Chen Z."/>
            <person name="Engels R."/>
            <person name="Freedman E."/>
            <person name="Gellesch M."/>
            <person name="Goldberg J."/>
            <person name="Griggs A."/>
            <person name="Gujja S."/>
            <person name="Heiman D.I."/>
            <person name="Hepburn T.A."/>
            <person name="Howarth C."/>
            <person name="Jen D."/>
            <person name="Larson L."/>
            <person name="Lewis B."/>
            <person name="Mehta T."/>
            <person name="Park D."/>
            <person name="Pearson M."/>
            <person name="Roberts A."/>
            <person name="Saif S."/>
            <person name="Shea T.D."/>
            <person name="Shenoy N."/>
            <person name="Sisk P."/>
            <person name="Stolte C."/>
            <person name="Sykes S."/>
            <person name="Walk T."/>
            <person name="White J."/>
            <person name="Yandava C."/>
            <person name="Klein B."/>
            <person name="McEwen J.G."/>
            <person name="Puccia R."/>
            <person name="Goldman G.H."/>
            <person name="Felipe M.S."/>
            <person name="Nino-Vega G."/>
            <person name="San-Blas G."/>
            <person name="Taylor J.W."/>
            <person name="Mendoza L."/>
            <person name="Galagan J.E."/>
            <person name="Nusbaum C."/>
            <person name="Birren B.W."/>
        </authorList>
    </citation>
    <scope>NUCLEOTIDE SEQUENCE [LARGE SCALE GENOMIC DNA]</scope>
    <source>
        <strain evidence="3">H143</strain>
    </source>
</reference>
<dbReference type="HOGENOM" id="CLU_2060831_0_0_1"/>
<dbReference type="VEuPathDB" id="FungiDB:HCDG_09309"/>
<organism evidence="2 3">
    <name type="scientific">Ajellomyces capsulatus (strain H143)</name>
    <name type="common">Darling's disease fungus</name>
    <name type="synonym">Histoplasma capsulatum</name>
    <dbReference type="NCBI Taxonomy" id="544712"/>
    <lineage>
        <taxon>Eukaryota</taxon>
        <taxon>Fungi</taxon>
        <taxon>Dikarya</taxon>
        <taxon>Ascomycota</taxon>
        <taxon>Pezizomycotina</taxon>
        <taxon>Eurotiomycetes</taxon>
        <taxon>Eurotiomycetidae</taxon>
        <taxon>Onygenales</taxon>
        <taxon>Ajellomycetaceae</taxon>
        <taxon>Histoplasma</taxon>
    </lineage>
</organism>